<accession>A0A1B6KQG4</accession>
<feature type="non-terminal residue" evidence="3">
    <location>
        <position position="1"/>
    </location>
</feature>
<dbReference type="EMBL" id="GEBQ01026291">
    <property type="protein sequence ID" value="JAT13686.1"/>
    <property type="molecule type" value="Transcribed_RNA"/>
</dbReference>
<dbReference type="PROSITE" id="PS50157">
    <property type="entry name" value="ZINC_FINGER_C2H2_2"/>
    <property type="match status" value="2"/>
</dbReference>
<dbReference type="GO" id="GO:0008270">
    <property type="term" value="F:zinc ion binding"/>
    <property type="evidence" value="ECO:0007669"/>
    <property type="project" value="UniProtKB-KW"/>
</dbReference>
<dbReference type="InterPro" id="IPR013087">
    <property type="entry name" value="Znf_C2H2_type"/>
</dbReference>
<sequence length="117" mass="13207">HLGIAALKIEMLLVGSGGKPLLVTDSNGQPKHQCPRCQRLYSHWHSMTRHLRLECGMPPQFRCPHCDFQSTRKGSINAHIAVKHAAEAEKSAQQESRYQCPGCKKLFSHKVAMLKHR</sequence>
<feature type="non-terminal residue" evidence="3">
    <location>
        <position position="117"/>
    </location>
</feature>
<organism evidence="3">
    <name type="scientific">Graphocephala atropunctata</name>
    <dbReference type="NCBI Taxonomy" id="36148"/>
    <lineage>
        <taxon>Eukaryota</taxon>
        <taxon>Metazoa</taxon>
        <taxon>Ecdysozoa</taxon>
        <taxon>Arthropoda</taxon>
        <taxon>Hexapoda</taxon>
        <taxon>Insecta</taxon>
        <taxon>Pterygota</taxon>
        <taxon>Neoptera</taxon>
        <taxon>Paraneoptera</taxon>
        <taxon>Hemiptera</taxon>
        <taxon>Auchenorrhyncha</taxon>
        <taxon>Membracoidea</taxon>
        <taxon>Cicadellidae</taxon>
        <taxon>Cicadellinae</taxon>
        <taxon>Cicadellini</taxon>
        <taxon>Graphocephala</taxon>
    </lineage>
</organism>
<dbReference type="Pfam" id="PF00096">
    <property type="entry name" value="zf-C2H2"/>
    <property type="match status" value="2"/>
</dbReference>
<dbReference type="AlphaFoldDB" id="A0A1B6KQG4"/>
<evidence type="ECO:0000259" key="2">
    <source>
        <dbReference type="PROSITE" id="PS50157"/>
    </source>
</evidence>
<feature type="domain" description="C2H2-type" evidence="2">
    <location>
        <begin position="98"/>
        <end position="117"/>
    </location>
</feature>
<evidence type="ECO:0000313" key="3">
    <source>
        <dbReference type="EMBL" id="JAT13686.1"/>
    </source>
</evidence>
<dbReference type="InterPro" id="IPR036236">
    <property type="entry name" value="Znf_C2H2_sf"/>
</dbReference>
<dbReference type="Gene3D" id="3.30.160.60">
    <property type="entry name" value="Classic Zinc Finger"/>
    <property type="match status" value="1"/>
</dbReference>
<evidence type="ECO:0000256" key="1">
    <source>
        <dbReference type="PROSITE-ProRule" id="PRU00042"/>
    </source>
</evidence>
<keyword evidence="1" id="KW-0479">Metal-binding</keyword>
<keyword evidence="1" id="KW-0863">Zinc-finger</keyword>
<keyword evidence="1" id="KW-0862">Zinc</keyword>
<dbReference type="SMART" id="SM00355">
    <property type="entry name" value="ZnF_C2H2"/>
    <property type="match status" value="3"/>
</dbReference>
<gene>
    <name evidence="3" type="ORF">g.5411</name>
</gene>
<protein>
    <recommendedName>
        <fullName evidence="2">C2H2-type domain-containing protein</fullName>
    </recommendedName>
</protein>
<proteinExistence type="predicted"/>
<name>A0A1B6KQG4_9HEMI</name>
<reference evidence="3" key="1">
    <citation type="submission" date="2015-11" db="EMBL/GenBank/DDBJ databases">
        <title>De novo transcriptome assembly of four potential Pierce s Disease insect vectors from Arizona vineyards.</title>
        <authorList>
            <person name="Tassone E.E."/>
        </authorList>
    </citation>
    <scope>NUCLEOTIDE SEQUENCE</scope>
</reference>
<feature type="domain" description="C2H2-type" evidence="2">
    <location>
        <begin position="32"/>
        <end position="59"/>
    </location>
</feature>
<dbReference type="SUPFAM" id="SSF57667">
    <property type="entry name" value="beta-beta-alpha zinc fingers"/>
    <property type="match status" value="1"/>
</dbReference>